<feature type="domain" description="N-acetyltransferase" evidence="1">
    <location>
        <begin position="1"/>
        <end position="134"/>
    </location>
</feature>
<protein>
    <recommendedName>
        <fullName evidence="1">N-acetyltransferase domain-containing protein</fullName>
    </recommendedName>
</protein>
<sequence length="134" mass="14453">MASAERYDAFALMRAFRADDAALGDALALFIERPDYGFVWLAYEDDIPASCVSVAFGISTERGGLVAEVRDLWVVPGRRRRGIGSALLATLHGRLDQLGVTRVEASFAGDSSLEGFFAARGYVPHGGTIVTLDR</sequence>
<name>A0AAN1XV96_UNVUL</name>
<dbReference type="SUPFAM" id="SSF55729">
    <property type="entry name" value="Acyl-CoA N-acyltransferases (Nat)"/>
    <property type="match status" value="1"/>
</dbReference>
<dbReference type="KEGG" id="vab:WPS_13410"/>
<evidence type="ECO:0000313" key="2">
    <source>
        <dbReference type="EMBL" id="BDE06065.1"/>
    </source>
</evidence>
<dbReference type="RefSeq" id="WP_317997054.1">
    <property type="nucleotide sequence ID" value="NZ_AP025523.1"/>
</dbReference>
<dbReference type="AlphaFoldDB" id="A0AAN1XV96"/>
<dbReference type="CDD" id="cd04301">
    <property type="entry name" value="NAT_SF"/>
    <property type="match status" value="1"/>
</dbReference>
<dbReference type="Gene3D" id="3.40.630.30">
    <property type="match status" value="1"/>
</dbReference>
<keyword evidence="3" id="KW-1185">Reference proteome</keyword>
<proteinExistence type="predicted"/>
<dbReference type="Pfam" id="PF00583">
    <property type="entry name" value="Acetyltransf_1"/>
    <property type="match status" value="1"/>
</dbReference>
<dbReference type="GO" id="GO:0016747">
    <property type="term" value="F:acyltransferase activity, transferring groups other than amino-acyl groups"/>
    <property type="evidence" value="ECO:0007669"/>
    <property type="project" value="InterPro"/>
</dbReference>
<organism evidence="2 3">
    <name type="scientific">Vulcanimicrobium alpinum</name>
    <dbReference type="NCBI Taxonomy" id="3016050"/>
    <lineage>
        <taxon>Bacteria</taxon>
        <taxon>Bacillati</taxon>
        <taxon>Vulcanimicrobiota</taxon>
        <taxon>Vulcanimicrobiia</taxon>
        <taxon>Vulcanimicrobiales</taxon>
        <taxon>Vulcanimicrobiaceae</taxon>
        <taxon>Vulcanimicrobium</taxon>
    </lineage>
</organism>
<dbReference type="InterPro" id="IPR000182">
    <property type="entry name" value="GNAT_dom"/>
</dbReference>
<dbReference type="PROSITE" id="PS51186">
    <property type="entry name" value="GNAT"/>
    <property type="match status" value="1"/>
</dbReference>
<evidence type="ECO:0000313" key="3">
    <source>
        <dbReference type="Proteomes" id="UP001317532"/>
    </source>
</evidence>
<gene>
    <name evidence="2" type="ORF">WPS_13410</name>
</gene>
<dbReference type="EMBL" id="AP025523">
    <property type="protein sequence ID" value="BDE06065.1"/>
    <property type="molecule type" value="Genomic_DNA"/>
</dbReference>
<dbReference type="Proteomes" id="UP001317532">
    <property type="component" value="Chromosome"/>
</dbReference>
<accession>A0AAN1XV96</accession>
<reference evidence="2 3" key="1">
    <citation type="journal article" date="2022" name="ISME Commun">
        <title>Vulcanimicrobium alpinus gen. nov. sp. nov., the first cultivated representative of the candidate phylum 'Eremiobacterota', is a metabolically versatile aerobic anoxygenic phototroph.</title>
        <authorList>
            <person name="Yabe S."/>
            <person name="Muto K."/>
            <person name="Abe K."/>
            <person name="Yokota A."/>
            <person name="Staudigel H."/>
            <person name="Tebo B.M."/>
        </authorList>
    </citation>
    <scope>NUCLEOTIDE SEQUENCE [LARGE SCALE GENOMIC DNA]</scope>
    <source>
        <strain evidence="2 3">WC8-2</strain>
    </source>
</reference>
<dbReference type="InterPro" id="IPR016181">
    <property type="entry name" value="Acyl_CoA_acyltransferase"/>
</dbReference>
<evidence type="ECO:0000259" key="1">
    <source>
        <dbReference type="PROSITE" id="PS51186"/>
    </source>
</evidence>